<dbReference type="EMBL" id="MU003717">
    <property type="protein sequence ID" value="KAF2803541.1"/>
    <property type="molecule type" value="Genomic_DNA"/>
</dbReference>
<protein>
    <submittedName>
        <fullName evidence="2 4">Uncharacterized protein</fullName>
    </submittedName>
</protein>
<keyword evidence="3" id="KW-1185">Reference proteome</keyword>
<evidence type="ECO:0000256" key="1">
    <source>
        <dbReference type="SAM" id="MobiDB-lite"/>
    </source>
</evidence>
<dbReference type="OrthoDB" id="10674554at2759"/>
<reference evidence="4" key="3">
    <citation type="submission" date="2025-04" db="UniProtKB">
        <authorList>
            <consortium name="RefSeq"/>
        </authorList>
    </citation>
    <scope>IDENTIFICATION</scope>
    <source>
        <strain evidence="4">CBS 304.34</strain>
    </source>
</reference>
<name>A0A6A6Y3X9_9PEZI</name>
<evidence type="ECO:0000313" key="3">
    <source>
        <dbReference type="Proteomes" id="UP000504636"/>
    </source>
</evidence>
<dbReference type="AlphaFoldDB" id="A0A6A6Y3X9"/>
<reference evidence="2 4" key="1">
    <citation type="journal article" date="2020" name="Stud. Mycol.">
        <title>101 Dothideomycetes genomes: a test case for predicting lifestyles and emergence of pathogens.</title>
        <authorList>
            <person name="Haridas S."/>
            <person name="Albert R."/>
            <person name="Binder M."/>
            <person name="Bloem J."/>
            <person name="Labutti K."/>
            <person name="Salamov A."/>
            <person name="Andreopoulos B."/>
            <person name="Baker S."/>
            <person name="Barry K."/>
            <person name="Bills G."/>
            <person name="Bluhm B."/>
            <person name="Cannon C."/>
            <person name="Castanera R."/>
            <person name="Culley D."/>
            <person name="Daum C."/>
            <person name="Ezra D."/>
            <person name="Gonzalez J."/>
            <person name="Henrissat B."/>
            <person name="Kuo A."/>
            <person name="Liang C."/>
            <person name="Lipzen A."/>
            <person name="Lutzoni F."/>
            <person name="Magnuson J."/>
            <person name="Mondo S."/>
            <person name="Nolan M."/>
            <person name="Ohm R."/>
            <person name="Pangilinan J."/>
            <person name="Park H.-J."/>
            <person name="Ramirez L."/>
            <person name="Alfaro M."/>
            <person name="Sun H."/>
            <person name="Tritt A."/>
            <person name="Yoshinaga Y."/>
            <person name="Zwiers L.-H."/>
            <person name="Turgeon B."/>
            <person name="Goodwin S."/>
            <person name="Spatafora J."/>
            <person name="Crous P."/>
            <person name="Grigoriev I."/>
        </authorList>
    </citation>
    <scope>NUCLEOTIDE SEQUENCE</scope>
    <source>
        <strain evidence="2 4">CBS 304.34</strain>
    </source>
</reference>
<organism evidence="2">
    <name type="scientific">Mytilinidion resinicola</name>
    <dbReference type="NCBI Taxonomy" id="574789"/>
    <lineage>
        <taxon>Eukaryota</taxon>
        <taxon>Fungi</taxon>
        <taxon>Dikarya</taxon>
        <taxon>Ascomycota</taxon>
        <taxon>Pezizomycotina</taxon>
        <taxon>Dothideomycetes</taxon>
        <taxon>Pleosporomycetidae</taxon>
        <taxon>Mytilinidiales</taxon>
        <taxon>Mytilinidiaceae</taxon>
        <taxon>Mytilinidion</taxon>
    </lineage>
</organism>
<dbReference type="Proteomes" id="UP000504636">
    <property type="component" value="Unplaced"/>
</dbReference>
<gene>
    <name evidence="2 4" type="ORF">BDZ99DRAFT_166637</name>
</gene>
<sequence>MGLQSSERVCRARTRGSRQDRNQAGEKSASIDRTERLDQKKTPRRWKDLMAQPHPTMTMKTRATKTLNKMRLQNTTPKASKSMKGSMRFILNPREIKLSHEARLKPLREAYAADRATSLEFARMFRAACPRSSATRCMKNSFRQRPKLLTFRPRQPEKIWRRSWANLVIFSPHTSVRTLPQRP</sequence>
<dbReference type="GeneID" id="54453811"/>
<dbReference type="RefSeq" id="XP_033570505.1">
    <property type="nucleotide sequence ID" value="XM_033712918.1"/>
</dbReference>
<accession>A0A6A6Y3X9</accession>
<evidence type="ECO:0000313" key="4">
    <source>
        <dbReference type="RefSeq" id="XP_033570505.1"/>
    </source>
</evidence>
<feature type="region of interest" description="Disordered" evidence="1">
    <location>
        <begin position="1"/>
        <end position="47"/>
    </location>
</feature>
<feature type="compositionally biased region" description="Basic and acidic residues" evidence="1">
    <location>
        <begin position="17"/>
        <end position="47"/>
    </location>
</feature>
<evidence type="ECO:0000313" key="2">
    <source>
        <dbReference type="EMBL" id="KAF2803541.1"/>
    </source>
</evidence>
<proteinExistence type="predicted"/>
<reference evidence="4" key="2">
    <citation type="submission" date="2020-04" db="EMBL/GenBank/DDBJ databases">
        <authorList>
            <consortium name="NCBI Genome Project"/>
        </authorList>
    </citation>
    <scope>NUCLEOTIDE SEQUENCE</scope>
    <source>
        <strain evidence="4">CBS 304.34</strain>
    </source>
</reference>